<keyword evidence="3 6" id="KW-0812">Transmembrane</keyword>
<gene>
    <name evidence="8" type="ORF">HNR73_007783</name>
</gene>
<dbReference type="EMBL" id="JACHGT010000027">
    <property type="protein sequence ID" value="MBB6039884.1"/>
    <property type="molecule type" value="Genomic_DNA"/>
</dbReference>
<evidence type="ECO:0000259" key="7">
    <source>
        <dbReference type="Pfam" id="PF00892"/>
    </source>
</evidence>
<feature type="transmembrane region" description="Helical" evidence="6">
    <location>
        <begin position="216"/>
        <end position="238"/>
    </location>
</feature>
<evidence type="ECO:0000256" key="3">
    <source>
        <dbReference type="ARBA" id="ARBA00022692"/>
    </source>
</evidence>
<protein>
    <submittedName>
        <fullName evidence="8">Drug/metabolite transporter (DMT)-like permease</fullName>
    </submittedName>
</protein>
<dbReference type="InterPro" id="IPR000620">
    <property type="entry name" value="EamA_dom"/>
</dbReference>
<dbReference type="Pfam" id="PF00892">
    <property type="entry name" value="EamA"/>
    <property type="match status" value="2"/>
</dbReference>
<feature type="transmembrane region" description="Helical" evidence="6">
    <location>
        <begin position="128"/>
        <end position="146"/>
    </location>
</feature>
<evidence type="ECO:0000256" key="2">
    <source>
        <dbReference type="ARBA" id="ARBA00007362"/>
    </source>
</evidence>
<accession>A0A841FVS2</accession>
<dbReference type="Proteomes" id="UP000548476">
    <property type="component" value="Unassembled WGS sequence"/>
</dbReference>
<dbReference type="PANTHER" id="PTHR32322:SF2">
    <property type="entry name" value="EAMA DOMAIN-CONTAINING PROTEIN"/>
    <property type="match status" value="1"/>
</dbReference>
<feature type="transmembrane region" description="Helical" evidence="6">
    <location>
        <begin position="185"/>
        <end position="204"/>
    </location>
</feature>
<dbReference type="PANTHER" id="PTHR32322">
    <property type="entry name" value="INNER MEMBRANE TRANSPORTER"/>
    <property type="match status" value="1"/>
</dbReference>
<feature type="transmembrane region" description="Helical" evidence="6">
    <location>
        <begin position="272"/>
        <end position="289"/>
    </location>
</feature>
<keyword evidence="5 6" id="KW-0472">Membrane</keyword>
<feature type="transmembrane region" description="Helical" evidence="6">
    <location>
        <begin position="250"/>
        <end position="266"/>
    </location>
</feature>
<dbReference type="AlphaFoldDB" id="A0A841FVS2"/>
<proteinExistence type="inferred from homology"/>
<evidence type="ECO:0000313" key="9">
    <source>
        <dbReference type="Proteomes" id="UP000548476"/>
    </source>
</evidence>
<keyword evidence="9" id="KW-1185">Reference proteome</keyword>
<feature type="transmembrane region" description="Helical" evidence="6">
    <location>
        <begin position="152"/>
        <end position="173"/>
    </location>
</feature>
<sequence>MTPARRKALLVPLLSGVFVVLWTSGFIAGPIGVDAAPPLALTFWRFALAATILTAVALATKAPWPRGRAAWTQLVLTGLLMQAMMFGFAYLALDAGVSAGLAALISGASPVMIALGGTLALKEKLSPLQWVGTLLGFVGIAVAVTGELDGTGLGLGVLFALIGTAGFAAGTLVQRRFGVTMDLRTGPAVQLAAAALAVAPVAAVKDGLAIPLTMPSLGALAWLALGNSVLAFGVMFFLLRHRTAADTARMMLLVPPLTAVVAWPLLGQPTDVYIWAGLVITGAGVAIASRRVRRRETVGVAVAEPEPEPALSPLR</sequence>
<dbReference type="InterPro" id="IPR037185">
    <property type="entry name" value="EmrE-like"/>
</dbReference>
<organism evidence="8 9">
    <name type="scientific">Phytomonospora endophytica</name>
    <dbReference type="NCBI Taxonomy" id="714109"/>
    <lineage>
        <taxon>Bacteria</taxon>
        <taxon>Bacillati</taxon>
        <taxon>Actinomycetota</taxon>
        <taxon>Actinomycetes</taxon>
        <taxon>Micromonosporales</taxon>
        <taxon>Micromonosporaceae</taxon>
        <taxon>Phytomonospora</taxon>
    </lineage>
</organism>
<dbReference type="RefSeq" id="WP_184792963.1">
    <property type="nucleotide sequence ID" value="NZ_BONT01000103.1"/>
</dbReference>
<name>A0A841FVS2_9ACTN</name>
<feature type="domain" description="EamA" evidence="7">
    <location>
        <begin position="18"/>
        <end position="144"/>
    </location>
</feature>
<dbReference type="InterPro" id="IPR050638">
    <property type="entry name" value="AA-Vitamin_Transporters"/>
</dbReference>
<evidence type="ECO:0000256" key="4">
    <source>
        <dbReference type="ARBA" id="ARBA00022989"/>
    </source>
</evidence>
<dbReference type="SUPFAM" id="SSF103481">
    <property type="entry name" value="Multidrug resistance efflux transporter EmrE"/>
    <property type="match status" value="2"/>
</dbReference>
<evidence type="ECO:0000313" key="8">
    <source>
        <dbReference type="EMBL" id="MBB6039884.1"/>
    </source>
</evidence>
<comment type="caution">
    <text evidence="8">The sequence shown here is derived from an EMBL/GenBank/DDBJ whole genome shotgun (WGS) entry which is preliminary data.</text>
</comment>
<comment type="similarity">
    <text evidence="2">Belongs to the EamA transporter family.</text>
</comment>
<feature type="transmembrane region" description="Helical" evidence="6">
    <location>
        <begin position="71"/>
        <end position="93"/>
    </location>
</feature>
<keyword evidence="4 6" id="KW-1133">Transmembrane helix</keyword>
<dbReference type="GO" id="GO:0016020">
    <property type="term" value="C:membrane"/>
    <property type="evidence" value="ECO:0007669"/>
    <property type="project" value="UniProtKB-SubCell"/>
</dbReference>
<evidence type="ECO:0000256" key="1">
    <source>
        <dbReference type="ARBA" id="ARBA00004141"/>
    </source>
</evidence>
<feature type="transmembrane region" description="Helical" evidence="6">
    <location>
        <begin position="99"/>
        <end position="121"/>
    </location>
</feature>
<dbReference type="Gene3D" id="1.10.3730.20">
    <property type="match status" value="1"/>
</dbReference>
<feature type="domain" description="EamA" evidence="7">
    <location>
        <begin position="155"/>
        <end position="289"/>
    </location>
</feature>
<comment type="subcellular location">
    <subcellularLocation>
        <location evidence="1">Membrane</location>
        <topology evidence="1">Multi-pass membrane protein</topology>
    </subcellularLocation>
</comment>
<evidence type="ECO:0000256" key="6">
    <source>
        <dbReference type="SAM" id="Phobius"/>
    </source>
</evidence>
<reference evidence="8 9" key="1">
    <citation type="submission" date="2020-08" db="EMBL/GenBank/DDBJ databases">
        <title>Genomic Encyclopedia of Type Strains, Phase IV (KMG-IV): sequencing the most valuable type-strain genomes for metagenomic binning, comparative biology and taxonomic classification.</title>
        <authorList>
            <person name="Goeker M."/>
        </authorList>
    </citation>
    <scope>NUCLEOTIDE SEQUENCE [LARGE SCALE GENOMIC DNA]</scope>
    <source>
        <strain evidence="8 9">YIM 65646</strain>
    </source>
</reference>
<evidence type="ECO:0000256" key="5">
    <source>
        <dbReference type="ARBA" id="ARBA00023136"/>
    </source>
</evidence>
<feature type="transmembrane region" description="Helical" evidence="6">
    <location>
        <begin position="38"/>
        <end position="59"/>
    </location>
</feature>